<protein>
    <recommendedName>
        <fullName evidence="4">Calcineurin-like phosphoesterase domain-containing protein</fullName>
    </recommendedName>
</protein>
<dbReference type="GO" id="GO:0000298">
    <property type="term" value="F:endopolyphosphatase activity"/>
    <property type="evidence" value="ECO:0007669"/>
    <property type="project" value="TreeGrafter"/>
</dbReference>
<dbReference type="EMBL" id="APWK03000069">
    <property type="protein sequence ID" value="PHH52397.1"/>
    <property type="molecule type" value="Genomic_DNA"/>
</dbReference>
<reference evidence="2 3" key="2">
    <citation type="journal article" date="2013" name="IMA Fungus">
        <title>IMA Genome-F 1: Ceratocystis fimbriata: Draft nuclear genome sequence for the plant pathogen, Ceratocystis fimbriata.</title>
        <authorList>
            <person name="Wilken P.M."/>
            <person name="Steenkamp E.T."/>
            <person name="Wingfield M.J."/>
            <person name="de Beer Z.W."/>
            <person name="Wingfield B.D."/>
        </authorList>
    </citation>
    <scope>NUCLEOTIDE SEQUENCE [LARGE SCALE GENOMIC DNA]</scope>
    <source>
        <strain evidence="2 3">CBS 114723</strain>
    </source>
</reference>
<evidence type="ECO:0000256" key="1">
    <source>
        <dbReference type="SAM" id="MobiDB-lite"/>
    </source>
</evidence>
<dbReference type="GO" id="GO:0005737">
    <property type="term" value="C:cytoplasm"/>
    <property type="evidence" value="ECO:0007669"/>
    <property type="project" value="TreeGrafter"/>
</dbReference>
<dbReference type="AlphaFoldDB" id="A0A2C5X296"/>
<organism evidence="2 3">
    <name type="scientific">Ceratocystis fimbriata CBS 114723</name>
    <dbReference type="NCBI Taxonomy" id="1035309"/>
    <lineage>
        <taxon>Eukaryota</taxon>
        <taxon>Fungi</taxon>
        <taxon>Dikarya</taxon>
        <taxon>Ascomycota</taxon>
        <taxon>Pezizomycotina</taxon>
        <taxon>Sordariomycetes</taxon>
        <taxon>Hypocreomycetidae</taxon>
        <taxon>Microascales</taxon>
        <taxon>Ceratocystidaceae</taxon>
        <taxon>Ceratocystis</taxon>
    </lineage>
</organism>
<dbReference type="OrthoDB" id="10267127at2759"/>
<gene>
    <name evidence="2" type="ORF">CFIMG_003563RAa</name>
</gene>
<sequence>MPLPPCLPAVTRKFRRSLAICTVFTLCTMLYTTRDLFNGQVTSDIFSPDDIGSLSTFASPPDDQQAFHPDWDPNEGKHRPDDDPEVNLGAITTGSTPMLYNSAVRPSFFGAGKATLLREIDHVMIPTVDNKRRLLIIGDVHGMKKPLSQLLAKANYQPETDHLVFLGNAIGSGAASREVLDFAIAHKATLLRADVEDRVVLSSASYYDAVANELGYAVSNTSALHAPGSKVGPDPADDHNIRRQDHFLHGDHAHRALAASLSADQLAQLAAAPAILRVPMPGNAPSLALVHGGLVPGVPLAEQDANVVMTLRGIQYPREIARLDDAVRIVNKRIADLAAQDLPHVFGRRTLEKMVRAEFAKISRPTDRDMVVPTDFADHPDSDTTDPWAAVWNARADKAMAAAASGSISSSSGVAGTDERYMVVYGHGTGNGLEDGRWTVSLDMGCVDGGRLALLAVSMTPHGMKREVKTVSCGWW</sequence>
<dbReference type="Gene3D" id="3.60.21.10">
    <property type="match status" value="1"/>
</dbReference>
<keyword evidence="3" id="KW-1185">Reference proteome</keyword>
<dbReference type="GO" id="GO:0006798">
    <property type="term" value="P:polyphosphate catabolic process"/>
    <property type="evidence" value="ECO:0007669"/>
    <property type="project" value="TreeGrafter"/>
</dbReference>
<proteinExistence type="predicted"/>
<name>A0A2C5X296_9PEZI</name>
<feature type="compositionally biased region" description="Basic and acidic residues" evidence="1">
    <location>
        <begin position="69"/>
        <end position="81"/>
    </location>
</feature>
<dbReference type="STRING" id="1035309.A0A2C5X296"/>
<dbReference type="PANTHER" id="PTHR42850:SF4">
    <property type="entry name" value="ZINC-DEPENDENT ENDOPOLYPHOSPHATASE"/>
    <property type="match status" value="1"/>
</dbReference>
<reference evidence="2 3" key="1">
    <citation type="journal article" date="2013" name="Fungal Biol.">
        <title>Analysis of microsatellite markers in the genome of the plant pathogen Ceratocystis fimbriata.</title>
        <authorList>
            <person name="Simpson M.C."/>
            <person name="Wilken P.M."/>
            <person name="Coetzee M.P."/>
            <person name="Wingfield M.J."/>
            <person name="Wingfield B.D."/>
        </authorList>
    </citation>
    <scope>NUCLEOTIDE SEQUENCE [LARGE SCALE GENOMIC DNA]</scope>
    <source>
        <strain evidence="2 3">CBS 114723</strain>
    </source>
</reference>
<evidence type="ECO:0008006" key="4">
    <source>
        <dbReference type="Google" id="ProtNLM"/>
    </source>
</evidence>
<comment type="caution">
    <text evidence="2">The sequence shown here is derived from an EMBL/GenBank/DDBJ whole genome shotgun (WGS) entry which is preliminary data.</text>
</comment>
<dbReference type="GO" id="GO:0016791">
    <property type="term" value="F:phosphatase activity"/>
    <property type="evidence" value="ECO:0007669"/>
    <property type="project" value="TreeGrafter"/>
</dbReference>
<evidence type="ECO:0000313" key="3">
    <source>
        <dbReference type="Proteomes" id="UP000222788"/>
    </source>
</evidence>
<dbReference type="InterPro" id="IPR029052">
    <property type="entry name" value="Metallo-depent_PP-like"/>
</dbReference>
<evidence type="ECO:0000313" key="2">
    <source>
        <dbReference type="EMBL" id="PHH52397.1"/>
    </source>
</evidence>
<dbReference type="SUPFAM" id="SSF56300">
    <property type="entry name" value="Metallo-dependent phosphatases"/>
    <property type="match status" value="1"/>
</dbReference>
<dbReference type="Proteomes" id="UP000222788">
    <property type="component" value="Unassembled WGS sequence"/>
</dbReference>
<dbReference type="PANTHER" id="PTHR42850">
    <property type="entry name" value="METALLOPHOSPHOESTERASE"/>
    <property type="match status" value="1"/>
</dbReference>
<feature type="region of interest" description="Disordered" evidence="1">
    <location>
        <begin position="57"/>
        <end position="85"/>
    </location>
</feature>
<dbReference type="InterPro" id="IPR050126">
    <property type="entry name" value="Ap4A_hydrolase"/>
</dbReference>
<accession>A0A2C5X296</accession>